<dbReference type="Proteomes" id="UP000228952">
    <property type="component" value="Unassembled WGS sequence"/>
</dbReference>
<evidence type="ECO:0000256" key="1">
    <source>
        <dbReference type="ARBA" id="ARBA00007102"/>
    </source>
</evidence>
<dbReference type="PRINTS" id="PR00971">
    <property type="entry name" value="RIBOSOMALS10"/>
</dbReference>
<comment type="caution">
    <text evidence="6">The sequence shown here is derived from an EMBL/GenBank/DDBJ whole genome shotgun (WGS) entry which is preliminary data.</text>
</comment>
<dbReference type="GO" id="GO:0006412">
    <property type="term" value="P:translation"/>
    <property type="evidence" value="ECO:0007669"/>
    <property type="project" value="UniProtKB-UniRule"/>
</dbReference>
<organism evidence="6 7">
    <name type="scientific">Candidatus Dojkabacteria bacterium CG_4_10_14_0_2_um_filter_Dojkabacteria_WS6_41_15</name>
    <dbReference type="NCBI Taxonomy" id="2014249"/>
    <lineage>
        <taxon>Bacteria</taxon>
        <taxon>Candidatus Dojkabacteria</taxon>
    </lineage>
</organism>
<evidence type="ECO:0000256" key="2">
    <source>
        <dbReference type="ARBA" id="ARBA00022980"/>
    </source>
</evidence>
<proteinExistence type="inferred from homology"/>
<reference evidence="7" key="1">
    <citation type="submission" date="2017-09" db="EMBL/GenBank/DDBJ databases">
        <title>Depth-based differentiation of microbial function through sediment-hosted aquifers and enrichment of novel symbionts in the deep terrestrial subsurface.</title>
        <authorList>
            <person name="Probst A.J."/>
            <person name="Ladd B."/>
            <person name="Jarett J.K."/>
            <person name="Geller-Mcgrath D.E."/>
            <person name="Sieber C.M.K."/>
            <person name="Emerson J.B."/>
            <person name="Anantharaman K."/>
            <person name="Thomas B.C."/>
            <person name="Malmstrom R."/>
            <person name="Stieglmeier M."/>
            <person name="Klingl A."/>
            <person name="Woyke T."/>
            <person name="Ryan C.M."/>
            <person name="Banfield J.F."/>
        </authorList>
    </citation>
    <scope>NUCLEOTIDE SEQUENCE [LARGE SCALE GENOMIC DNA]</scope>
</reference>
<evidence type="ECO:0000256" key="3">
    <source>
        <dbReference type="ARBA" id="ARBA00023274"/>
    </source>
</evidence>
<keyword evidence="3 4" id="KW-0687">Ribonucleoprotein</keyword>
<evidence type="ECO:0000259" key="5">
    <source>
        <dbReference type="SMART" id="SM01403"/>
    </source>
</evidence>
<comment type="subunit">
    <text evidence="4">Part of the 30S ribosomal subunit.</text>
</comment>
<evidence type="ECO:0000313" key="6">
    <source>
        <dbReference type="EMBL" id="PJA13799.1"/>
    </source>
</evidence>
<keyword evidence="2 4" id="KW-0689">Ribosomal protein</keyword>
<dbReference type="HAMAP" id="MF_00508">
    <property type="entry name" value="Ribosomal_uS10"/>
    <property type="match status" value="1"/>
</dbReference>
<dbReference type="InterPro" id="IPR001848">
    <property type="entry name" value="Ribosomal_uS10"/>
</dbReference>
<dbReference type="GO" id="GO:0003735">
    <property type="term" value="F:structural constituent of ribosome"/>
    <property type="evidence" value="ECO:0007669"/>
    <property type="project" value="InterPro"/>
</dbReference>
<dbReference type="GO" id="GO:0005840">
    <property type="term" value="C:ribosome"/>
    <property type="evidence" value="ECO:0007669"/>
    <property type="project" value="UniProtKB-KW"/>
</dbReference>
<dbReference type="Pfam" id="PF00338">
    <property type="entry name" value="Ribosomal_S10"/>
    <property type="match status" value="1"/>
</dbReference>
<evidence type="ECO:0000256" key="4">
    <source>
        <dbReference type="HAMAP-Rule" id="MF_00508"/>
    </source>
</evidence>
<dbReference type="EMBL" id="PFQB01000075">
    <property type="protein sequence ID" value="PJA13799.1"/>
    <property type="molecule type" value="Genomic_DNA"/>
</dbReference>
<dbReference type="NCBIfam" id="TIGR01049">
    <property type="entry name" value="rpsJ_bact"/>
    <property type="match status" value="1"/>
</dbReference>
<evidence type="ECO:0000313" key="7">
    <source>
        <dbReference type="Proteomes" id="UP000228952"/>
    </source>
</evidence>
<dbReference type="InterPro" id="IPR036838">
    <property type="entry name" value="Ribosomal_uS10_dom_sf"/>
</dbReference>
<dbReference type="GO" id="GO:0000049">
    <property type="term" value="F:tRNA binding"/>
    <property type="evidence" value="ECO:0007669"/>
    <property type="project" value="UniProtKB-UniRule"/>
</dbReference>
<dbReference type="FunFam" id="3.30.70.600:FF:000003">
    <property type="entry name" value="30S ribosomal protein S10"/>
    <property type="match status" value="1"/>
</dbReference>
<dbReference type="PANTHER" id="PTHR11700">
    <property type="entry name" value="30S RIBOSOMAL PROTEIN S10 FAMILY MEMBER"/>
    <property type="match status" value="1"/>
</dbReference>
<dbReference type="Gene3D" id="3.30.70.600">
    <property type="entry name" value="Ribosomal protein S10 domain"/>
    <property type="match status" value="1"/>
</dbReference>
<dbReference type="InterPro" id="IPR027486">
    <property type="entry name" value="Ribosomal_uS10_dom"/>
</dbReference>
<sequence length="103" mass="11609">MNTYRIKVKLAAYDIKLLDTTVKNIVANVLKTGAQVVGPVMLPVDRKVWAVNKSPHVYKTSMEHFEMRTHKRLILISNWNPKTIEALQGVNVPAGVSVELNQK</sequence>
<gene>
    <name evidence="4" type="primary">rpsJ</name>
    <name evidence="6" type="ORF">COX64_02825</name>
</gene>
<name>A0A2M7W1T3_9BACT</name>
<accession>A0A2M7W1T3</accession>
<protein>
    <recommendedName>
        <fullName evidence="4">Small ribosomal subunit protein uS10</fullName>
    </recommendedName>
</protein>
<dbReference type="SMART" id="SM01403">
    <property type="entry name" value="Ribosomal_S10"/>
    <property type="match status" value="1"/>
</dbReference>
<feature type="domain" description="Small ribosomal subunit protein uS10" evidence="5">
    <location>
        <begin position="7"/>
        <end position="101"/>
    </location>
</feature>
<comment type="function">
    <text evidence="4">Involved in the binding of tRNA to the ribosomes.</text>
</comment>
<dbReference type="NCBIfam" id="NF001861">
    <property type="entry name" value="PRK00596.1"/>
    <property type="match status" value="1"/>
</dbReference>
<dbReference type="AlphaFoldDB" id="A0A2M7W1T3"/>
<comment type="similarity">
    <text evidence="1 4">Belongs to the universal ribosomal protein uS10 family.</text>
</comment>
<dbReference type="SUPFAM" id="SSF54999">
    <property type="entry name" value="Ribosomal protein S10"/>
    <property type="match status" value="1"/>
</dbReference>
<dbReference type="GO" id="GO:1990904">
    <property type="term" value="C:ribonucleoprotein complex"/>
    <property type="evidence" value="ECO:0007669"/>
    <property type="project" value="UniProtKB-KW"/>
</dbReference>